<feature type="domain" description="M23ase beta-sheet core" evidence="3">
    <location>
        <begin position="340"/>
        <end position="432"/>
    </location>
</feature>
<dbReference type="EMBL" id="NXLV01000002">
    <property type="protein sequence ID" value="RDU71731.1"/>
    <property type="molecule type" value="Genomic_DNA"/>
</dbReference>
<proteinExistence type="predicted"/>
<dbReference type="Gene3D" id="2.70.70.10">
    <property type="entry name" value="Glucose Permease (Domain IIA)"/>
    <property type="match status" value="1"/>
</dbReference>
<name>A0A3D8J4N6_9HELI</name>
<evidence type="ECO:0000313" key="4">
    <source>
        <dbReference type="EMBL" id="RDU71731.1"/>
    </source>
</evidence>
<protein>
    <submittedName>
        <fullName evidence="4">M23 family peptidase</fullName>
    </submittedName>
</protein>
<keyword evidence="2" id="KW-1133">Transmembrane helix</keyword>
<gene>
    <name evidence="4" type="ORF">CQA58_01450</name>
</gene>
<keyword evidence="1" id="KW-0732">Signal</keyword>
<dbReference type="PANTHER" id="PTHR21666">
    <property type="entry name" value="PEPTIDASE-RELATED"/>
    <property type="match status" value="1"/>
</dbReference>
<organism evidence="4 5">
    <name type="scientific">Helicobacter brantae</name>
    <dbReference type="NCBI Taxonomy" id="375927"/>
    <lineage>
        <taxon>Bacteria</taxon>
        <taxon>Pseudomonadati</taxon>
        <taxon>Campylobacterota</taxon>
        <taxon>Epsilonproteobacteria</taxon>
        <taxon>Campylobacterales</taxon>
        <taxon>Helicobacteraceae</taxon>
        <taxon>Helicobacter</taxon>
    </lineage>
</organism>
<reference evidence="4 5" key="1">
    <citation type="submission" date="2018-04" db="EMBL/GenBank/DDBJ databases">
        <title>Novel Campyloabacter and Helicobacter Species and Strains.</title>
        <authorList>
            <person name="Mannion A.J."/>
            <person name="Shen Z."/>
            <person name="Fox J.G."/>
        </authorList>
    </citation>
    <scope>NUCLEOTIDE SEQUENCE [LARGE SCALE GENOMIC DNA]</scope>
    <source>
        <strain evidence="4 5">MIT 04-9366</strain>
    </source>
</reference>
<dbReference type="SUPFAM" id="SSF51261">
    <property type="entry name" value="Duplicated hybrid motif"/>
    <property type="match status" value="1"/>
</dbReference>
<evidence type="ECO:0000256" key="1">
    <source>
        <dbReference type="ARBA" id="ARBA00022729"/>
    </source>
</evidence>
<dbReference type="InterPro" id="IPR016047">
    <property type="entry name" value="M23ase_b-sheet_dom"/>
</dbReference>
<dbReference type="Pfam" id="PF01551">
    <property type="entry name" value="Peptidase_M23"/>
    <property type="match status" value="1"/>
</dbReference>
<dbReference type="Proteomes" id="UP000257045">
    <property type="component" value="Unassembled WGS sequence"/>
</dbReference>
<accession>A0A3D8J4N6</accession>
<comment type="caution">
    <text evidence="4">The sequence shown here is derived from an EMBL/GenBank/DDBJ whole genome shotgun (WGS) entry which is preliminary data.</text>
</comment>
<evidence type="ECO:0000313" key="5">
    <source>
        <dbReference type="Proteomes" id="UP000257045"/>
    </source>
</evidence>
<keyword evidence="2" id="KW-0472">Membrane</keyword>
<keyword evidence="2" id="KW-0812">Transmembrane</keyword>
<dbReference type="PANTHER" id="PTHR21666:SF289">
    <property type="entry name" value="L-ALA--D-GLU ENDOPEPTIDASE"/>
    <property type="match status" value="1"/>
</dbReference>
<evidence type="ECO:0000259" key="3">
    <source>
        <dbReference type="Pfam" id="PF01551"/>
    </source>
</evidence>
<dbReference type="InterPro" id="IPR050570">
    <property type="entry name" value="Cell_wall_metabolism_enzyme"/>
</dbReference>
<dbReference type="GO" id="GO:0004222">
    <property type="term" value="F:metalloendopeptidase activity"/>
    <property type="evidence" value="ECO:0007669"/>
    <property type="project" value="TreeGrafter"/>
</dbReference>
<keyword evidence="5" id="KW-1185">Reference proteome</keyword>
<dbReference type="OrthoDB" id="9765786at2"/>
<dbReference type="CDD" id="cd12797">
    <property type="entry name" value="M23_peptidase"/>
    <property type="match status" value="1"/>
</dbReference>
<sequence length="463" mass="52611">MARVRGYRRKSNYKGFVIVVFIIAIASLLYFASRSDIFEKVPPKILIPQDLRFWNPKNAIPISFEDSSAIKSYSIVAVRENGERLIDIQEVVLDKPKEVKITLPTPQGKLCDEEKIIYEISVTDWSNANFFSGNTTTRKIELSIDTTPPKVELLASSYAINYGGSALIVFKAQEKNLKKLVFSNGVDEFIPFPYIAKDYYATLVAWPVKNNAFSPTIIATDLADNQTQYRVGIVKRLKPYKDSTLKIQDKYFEKIDAMLWEQAPQEKFENQASKFKYLNETIRAKDEGLIFRASNDFTPHLITHPIAFERFYPLKGGMVVGHFADSRHYFYKEQNISNSYHMGLDLASVKNAPIIASNEGVIVLEQKLGIYGNTIIVYHDLGMASLYSHISEFGVKLGEKVKEGTILANTGSTGWAFGDHLHFGILIQGHFVSLAEWMDNKWIQSNITSVFQKAQKTILREQR</sequence>
<feature type="transmembrane region" description="Helical" evidence="2">
    <location>
        <begin position="12"/>
        <end position="32"/>
    </location>
</feature>
<evidence type="ECO:0000256" key="2">
    <source>
        <dbReference type="SAM" id="Phobius"/>
    </source>
</evidence>
<dbReference type="RefSeq" id="WP_115568941.1">
    <property type="nucleotide sequence ID" value="NZ_NXLV01000002.1"/>
</dbReference>
<dbReference type="InterPro" id="IPR011055">
    <property type="entry name" value="Dup_hybrid_motif"/>
</dbReference>
<dbReference type="AlphaFoldDB" id="A0A3D8J4N6"/>